<dbReference type="InterPro" id="IPR036875">
    <property type="entry name" value="Znf_CCHC_sf"/>
</dbReference>
<dbReference type="Gene3D" id="4.10.60.10">
    <property type="entry name" value="Zinc finger, CCHC-type"/>
    <property type="match status" value="1"/>
</dbReference>
<reference evidence="3" key="1">
    <citation type="journal article" date="2019" name="Plant Biotechnol. J.">
        <title>Genome sequencing of the Australian wild diploid species Gossypium australe highlights disease resistance and delayed gland morphogenesis.</title>
        <authorList>
            <person name="Cai Y."/>
            <person name="Cai X."/>
            <person name="Wang Q."/>
            <person name="Wang P."/>
            <person name="Zhang Y."/>
            <person name="Cai C."/>
            <person name="Xu Y."/>
            <person name="Wang K."/>
            <person name="Zhou Z."/>
            <person name="Wang C."/>
            <person name="Geng S."/>
            <person name="Li B."/>
            <person name="Dong Q."/>
            <person name="Hou Y."/>
            <person name="Wang H."/>
            <person name="Ai P."/>
            <person name="Liu Z."/>
            <person name="Yi F."/>
            <person name="Sun M."/>
            <person name="An G."/>
            <person name="Cheng J."/>
            <person name="Zhang Y."/>
            <person name="Shi Q."/>
            <person name="Xie Y."/>
            <person name="Shi X."/>
            <person name="Chang Y."/>
            <person name="Huang F."/>
            <person name="Chen Y."/>
            <person name="Hong S."/>
            <person name="Mi L."/>
            <person name="Sun Q."/>
            <person name="Zhang L."/>
            <person name="Zhou B."/>
            <person name="Peng R."/>
            <person name="Zhang X."/>
            <person name="Liu F."/>
        </authorList>
    </citation>
    <scope>NUCLEOTIDE SEQUENCE [LARGE SCALE GENOMIC DNA]</scope>
    <source>
        <strain evidence="3">cv. PA1801</strain>
    </source>
</reference>
<gene>
    <name evidence="2" type="ORF">EPI10_006096</name>
</gene>
<dbReference type="Proteomes" id="UP000325315">
    <property type="component" value="Unassembled WGS sequence"/>
</dbReference>
<organism evidence="2 3">
    <name type="scientific">Gossypium australe</name>
    <dbReference type="NCBI Taxonomy" id="47621"/>
    <lineage>
        <taxon>Eukaryota</taxon>
        <taxon>Viridiplantae</taxon>
        <taxon>Streptophyta</taxon>
        <taxon>Embryophyta</taxon>
        <taxon>Tracheophyta</taxon>
        <taxon>Spermatophyta</taxon>
        <taxon>Magnoliopsida</taxon>
        <taxon>eudicotyledons</taxon>
        <taxon>Gunneridae</taxon>
        <taxon>Pentapetalae</taxon>
        <taxon>rosids</taxon>
        <taxon>malvids</taxon>
        <taxon>Malvales</taxon>
        <taxon>Malvaceae</taxon>
        <taxon>Malvoideae</taxon>
        <taxon>Gossypium</taxon>
    </lineage>
</organism>
<proteinExistence type="predicted"/>
<dbReference type="OrthoDB" id="2272416at2759"/>
<feature type="region of interest" description="Disordered" evidence="1">
    <location>
        <begin position="1"/>
        <end position="24"/>
    </location>
</feature>
<name>A0A5B6WRH3_9ROSI</name>
<comment type="caution">
    <text evidence="2">The sequence shown here is derived from an EMBL/GenBank/DDBJ whole genome shotgun (WGS) entry which is preliminary data.</text>
</comment>
<feature type="compositionally biased region" description="Polar residues" evidence="1">
    <location>
        <begin position="68"/>
        <end position="83"/>
    </location>
</feature>
<protein>
    <submittedName>
        <fullName evidence="2">Gag-Pol polyprotein</fullName>
    </submittedName>
</protein>
<evidence type="ECO:0000313" key="2">
    <source>
        <dbReference type="EMBL" id="KAA3483978.1"/>
    </source>
</evidence>
<keyword evidence="3" id="KW-1185">Reference proteome</keyword>
<feature type="region of interest" description="Disordered" evidence="1">
    <location>
        <begin position="61"/>
        <end position="83"/>
    </location>
</feature>
<dbReference type="GO" id="GO:0008270">
    <property type="term" value="F:zinc ion binding"/>
    <property type="evidence" value="ECO:0007669"/>
    <property type="project" value="InterPro"/>
</dbReference>
<dbReference type="AlphaFoldDB" id="A0A5B6WRH3"/>
<evidence type="ECO:0000313" key="3">
    <source>
        <dbReference type="Proteomes" id="UP000325315"/>
    </source>
</evidence>
<dbReference type="SUPFAM" id="SSF57756">
    <property type="entry name" value="Retrovirus zinc finger-like domains"/>
    <property type="match status" value="1"/>
</dbReference>
<feature type="compositionally biased region" description="Basic residues" evidence="1">
    <location>
        <begin position="11"/>
        <end position="22"/>
    </location>
</feature>
<sequence length="83" mass="9565">MYSHSNVSARYSHRDRRKRHSSFKSQATLMASVGNVKINDRACFKCGSQENFIRDCPEMAEKEKFQSARPSNTTNRGRPPRNT</sequence>
<accession>A0A5B6WRH3</accession>
<evidence type="ECO:0000256" key="1">
    <source>
        <dbReference type="SAM" id="MobiDB-lite"/>
    </source>
</evidence>
<dbReference type="EMBL" id="SMMG02000002">
    <property type="protein sequence ID" value="KAA3483978.1"/>
    <property type="molecule type" value="Genomic_DNA"/>
</dbReference>
<dbReference type="GO" id="GO:0003676">
    <property type="term" value="F:nucleic acid binding"/>
    <property type="evidence" value="ECO:0007669"/>
    <property type="project" value="InterPro"/>
</dbReference>